<protein>
    <submittedName>
        <fullName evidence="2">Uncharacterized protein</fullName>
    </submittedName>
</protein>
<comment type="caution">
    <text evidence="2">The sequence shown here is derived from an EMBL/GenBank/DDBJ whole genome shotgun (WGS) entry which is preliminary data.</text>
</comment>
<proteinExistence type="predicted"/>
<gene>
    <name evidence="2" type="ORF">BCR35DRAFT_335863</name>
</gene>
<sequence length="199" mass="22002">MDQPAGFEHLPANSSQNESAHKHWNNSQRSVSGGIIMVLALSHDFILRRNSRIIHNNSLYTQHPFFAATAGSHHLFLVDTALQAHSLFLPQSCSPPAFPGVASNEHFGLLPHDYGISGLLDSLAELKGEDVELLAETNDEVAVEGWQHYLHPVHPPLHHKMVHLGHGNSKQLYSDAFEILDVPLVRLARATLQVAPNLF</sequence>
<organism evidence="2 3">
    <name type="scientific">Leucosporidium creatinivorum</name>
    <dbReference type="NCBI Taxonomy" id="106004"/>
    <lineage>
        <taxon>Eukaryota</taxon>
        <taxon>Fungi</taxon>
        <taxon>Dikarya</taxon>
        <taxon>Basidiomycota</taxon>
        <taxon>Pucciniomycotina</taxon>
        <taxon>Microbotryomycetes</taxon>
        <taxon>Leucosporidiales</taxon>
        <taxon>Leucosporidium</taxon>
    </lineage>
</organism>
<evidence type="ECO:0000313" key="3">
    <source>
        <dbReference type="Proteomes" id="UP000193467"/>
    </source>
</evidence>
<keyword evidence="3" id="KW-1185">Reference proteome</keyword>
<dbReference type="AlphaFoldDB" id="A0A1Y2D4L3"/>
<feature type="region of interest" description="Disordered" evidence="1">
    <location>
        <begin position="1"/>
        <end position="25"/>
    </location>
</feature>
<dbReference type="Proteomes" id="UP000193467">
    <property type="component" value="Unassembled WGS sequence"/>
</dbReference>
<dbReference type="EMBL" id="MCGR01000101">
    <property type="protein sequence ID" value="ORY54074.1"/>
    <property type="molecule type" value="Genomic_DNA"/>
</dbReference>
<reference evidence="2 3" key="1">
    <citation type="submission" date="2016-07" db="EMBL/GenBank/DDBJ databases">
        <title>Pervasive Adenine N6-methylation of Active Genes in Fungi.</title>
        <authorList>
            <consortium name="DOE Joint Genome Institute"/>
            <person name="Mondo S.J."/>
            <person name="Dannebaum R.O."/>
            <person name="Kuo R.C."/>
            <person name="Labutti K."/>
            <person name="Haridas S."/>
            <person name="Kuo A."/>
            <person name="Salamov A."/>
            <person name="Ahrendt S.R."/>
            <person name="Lipzen A."/>
            <person name="Sullivan W."/>
            <person name="Andreopoulos W.B."/>
            <person name="Clum A."/>
            <person name="Lindquist E."/>
            <person name="Daum C."/>
            <person name="Ramamoorthy G.K."/>
            <person name="Gryganskyi A."/>
            <person name="Culley D."/>
            <person name="Magnuson J.K."/>
            <person name="James T.Y."/>
            <person name="O'Malley M.A."/>
            <person name="Stajich J.E."/>
            <person name="Spatafora J.W."/>
            <person name="Visel A."/>
            <person name="Grigoriev I.V."/>
        </authorList>
    </citation>
    <scope>NUCLEOTIDE SEQUENCE [LARGE SCALE GENOMIC DNA]</scope>
    <source>
        <strain evidence="2 3">62-1032</strain>
    </source>
</reference>
<evidence type="ECO:0000313" key="2">
    <source>
        <dbReference type="EMBL" id="ORY54074.1"/>
    </source>
</evidence>
<dbReference type="InParanoid" id="A0A1Y2D4L3"/>
<name>A0A1Y2D4L3_9BASI</name>
<accession>A0A1Y2D4L3</accession>
<evidence type="ECO:0000256" key="1">
    <source>
        <dbReference type="SAM" id="MobiDB-lite"/>
    </source>
</evidence>
<dbReference type="OrthoDB" id="2638305at2759"/>